<evidence type="ECO:0000256" key="5">
    <source>
        <dbReference type="ARBA" id="ARBA00023014"/>
    </source>
</evidence>
<evidence type="ECO:0000313" key="9">
    <source>
        <dbReference type="Proteomes" id="UP000035762"/>
    </source>
</evidence>
<reference evidence="8 9" key="1">
    <citation type="journal article" date="2014" name="Genome Announc.">
        <title>Genome Sequence of Afipia felis Strain 76713, Isolated in Hospital Water Using an Amoeba Co-Culture Procedure.</title>
        <authorList>
            <person name="Benamar S."/>
            <person name="La Scola B."/>
            <person name="Croce O."/>
        </authorList>
    </citation>
    <scope>NUCLEOTIDE SEQUENCE [LARGE SCALE GENOMIC DNA]</scope>
    <source>
        <strain evidence="8 9">76713</strain>
    </source>
</reference>
<evidence type="ECO:0000256" key="6">
    <source>
        <dbReference type="ARBA" id="ARBA00023239"/>
    </source>
</evidence>
<dbReference type="GO" id="GO:0016829">
    <property type="term" value="F:lyase activity"/>
    <property type="evidence" value="ECO:0007669"/>
    <property type="project" value="UniProtKB-KW"/>
</dbReference>
<keyword evidence="5" id="KW-0411">Iron-sulfur</keyword>
<proteinExistence type="inferred from homology"/>
<dbReference type="NCBIfam" id="TIGR00722">
    <property type="entry name" value="ttdA_fumA_fumB"/>
    <property type="match status" value="1"/>
</dbReference>
<gene>
    <name evidence="8" type="primary">ttdA</name>
    <name evidence="8" type="ORF">BN961_02241</name>
</gene>
<keyword evidence="9" id="KW-1185">Reference proteome</keyword>
<dbReference type="GO" id="GO:0046872">
    <property type="term" value="F:metal ion binding"/>
    <property type="evidence" value="ECO:0007669"/>
    <property type="project" value="UniProtKB-KW"/>
</dbReference>
<dbReference type="STRING" id="1035.BN961_02241"/>
<dbReference type="AlphaFoldDB" id="A0A090MRJ5"/>
<comment type="similarity">
    <text evidence="1">Belongs to the class-I fumarase family.</text>
</comment>
<dbReference type="OrthoDB" id="9798978at2"/>
<comment type="caution">
    <text evidence="8">The sequence shown here is derived from an EMBL/GenBank/DDBJ whole genome shotgun (WGS) entry which is preliminary data.</text>
</comment>
<dbReference type="Proteomes" id="UP000035762">
    <property type="component" value="Unassembled WGS sequence"/>
</dbReference>
<keyword evidence="6" id="KW-0456">Lyase</keyword>
<dbReference type="InterPro" id="IPR051208">
    <property type="entry name" value="Class-I_Fumarase/Tartrate_DH"/>
</dbReference>
<dbReference type="NCBIfam" id="NF004885">
    <property type="entry name" value="PRK06246.1"/>
    <property type="match status" value="1"/>
</dbReference>
<evidence type="ECO:0000256" key="3">
    <source>
        <dbReference type="ARBA" id="ARBA00022723"/>
    </source>
</evidence>
<feature type="domain" description="Fe-S hydro-lyase tartrate dehydratase alpha-type catalytic" evidence="7">
    <location>
        <begin position="10"/>
        <end position="280"/>
    </location>
</feature>
<evidence type="ECO:0000259" key="7">
    <source>
        <dbReference type="Pfam" id="PF05681"/>
    </source>
</evidence>
<dbReference type="RefSeq" id="WP_009340462.1">
    <property type="nucleotide sequence ID" value="NZ_CCAZ020000001.1"/>
</dbReference>
<sequence>MQIDMKEVEEVCKTLYVQALKMLPDDIKAGFKTLVRNETSTIGKTVLDTMVENIAVAERTNNILCQDTGIPIYNVTIGRDVQFDGAELKAAIRRGCERATTECSLRSSVVHPITRKNNQTSSGIRVPIIHVDFDERPETASIEMIPKGSGSENGSFLKMLLPSDGIKAVKAFVIDRVIELGGRVCPPTIVGVGMGGTSDLCMHLAKIAATRPLGSKCSDEEGAKIEAELSKAVNELGIGPQGLGGRSTSFAVHVEVAATHITQNPVAVNIQCHSARRARATITPGGIAFSA</sequence>
<dbReference type="EMBL" id="CCAZ020000001">
    <property type="protein sequence ID" value="CEG08822.1"/>
    <property type="molecule type" value="Genomic_DNA"/>
</dbReference>
<evidence type="ECO:0000313" key="8">
    <source>
        <dbReference type="EMBL" id="CEG08822.1"/>
    </source>
</evidence>
<evidence type="ECO:0000256" key="1">
    <source>
        <dbReference type="ARBA" id="ARBA00008876"/>
    </source>
</evidence>
<keyword evidence="4" id="KW-0408">Iron</keyword>
<keyword evidence="3" id="KW-0479">Metal-binding</keyword>
<name>A0A090MRJ5_AFIFE</name>
<evidence type="ECO:0000256" key="4">
    <source>
        <dbReference type="ARBA" id="ARBA00023004"/>
    </source>
</evidence>
<dbReference type="InterPro" id="IPR004646">
    <property type="entry name" value="Fe-S_hydro-lyase_TtdA-typ_cat"/>
</dbReference>
<dbReference type="GO" id="GO:0051539">
    <property type="term" value="F:4 iron, 4 sulfur cluster binding"/>
    <property type="evidence" value="ECO:0007669"/>
    <property type="project" value="UniProtKB-KW"/>
</dbReference>
<accession>A0A090MRJ5</accession>
<keyword evidence="2" id="KW-0004">4Fe-4S</keyword>
<dbReference type="PANTHER" id="PTHR30389">
    <property type="entry name" value="FUMARATE HYDRATASE-RELATED"/>
    <property type="match status" value="1"/>
</dbReference>
<protein>
    <submittedName>
        <fullName evidence="8">L(+)-tartrate dehydratase subunit alpha</fullName>
    </submittedName>
</protein>
<evidence type="ECO:0000256" key="2">
    <source>
        <dbReference type="ARBA" id="ARBA00022485"/>
    </source>
</evidence>
<organism evidence="8 9">
    <name type="scientific">Afipia felis</name>
    <name type="common">Cat scratch disease bacillus</name>
    <dbReference type="NCBI Taxonomy" id="1035"/>
    <lineage>
        <taxon>Bacteria</taxon>
        <taxon>Pseudomonadati</taxon>
        <taxon>Pseudomonadota</taxon>
        <taxon>Alphaproteobacteria</taxon>
        <taxon>Hyphomicrobiales</taxon>
        <taxon>Nitrobacteraceae</taxon>
        <taxon>Afipia</taxon>
    </lineage>
</organism>
<dbReference type="PANTHER" id="PTHR30389:SF17">
    <property type="entry name" value="L(+)-TARTRATE DEHYDRATASE SUBUNIT ALPHA-RELATED"/>
    <property type="match status" value="1"/>
</dbReference>
<dbReference type="Pfam" id="PF05681">
    <property type="entry name" value="Fumerase"/>
    <property type="match status" value="1"/>
</dbReference>